<gene>
    <name evidence="1" type="ORF">IEQ34_022333</name>
</gene>
<protein>
    <submittedName>
        <fullName evidence="1">Uncharacterized protein</fullName>
    </submittedName>
</protein>
<keyword evidence="2" id="KW-1185">Reference proteome</keyword>
<dbReference type="AlphaFoldDB" id="A0AAV7FYR8"/>
<evidence type="ECO:0000313" key="2">
    <source>
        <dbReference type="Proteomes" id="UP000775213"/>
    </source>
</evidence>
<dbReference type="EMBL" id="JAGFBR010000019">
    <property type="protein sequence ID" value="KAH0448533.1"/>
    <property type="molecule type" value="Genomic_DNA"/>
</dbReference>
<name>A0AAV7FYR8_DENCH</name>
<organism evidence="1 2">
    <name type="scientific">Dendrobium chrysotoxum</name>
    <name type="common">Orchid</name>
    <dbReference type="NCBI Taxonomy" id="161865"/>
    <lineage>
        <taxon>Eukaryota</taxon>
        <taxon>Viridiplantae</taxon>
        <taxon>Streptophyta</taxon>
        <taxon>Embryophyta</taxon>
        <taxon>Tracheophyta</taxon>
        <taxon>Spermatophyta</taxon>
        <taxon>Magnoliopsida</taxon>
        <taxon>Liliopsida</taxon>
        <taxon>Asparagales</taxon>
        <taxon>Orchidaceae</taxon>
        <taxon>Epidendroideae</taxon>
        <taxon>Malaxideae</taxon>
        <taxon>Dendrobiinae</taxon>
        <taxon>Dendrobium</taxon>
    </lineage>
</organism>
<accession>A0AAV7FYR8</accession>
<reference evidence="1 2" key="1">
    <citation type="journal article" date="2021" name="Hortic Res">
        <title>Chromosome-scale assembly of the Dendrobium chrysotoxum genome enhances the understanding of orchid evolution.</title>
        <authorList>
            <person name="Zhang Y."/>
            <person name="Zhang G.Q."/>
            <person name="Zhang D."/>
            <person name="Liu X.D."/>
            <person name="Xu X.Y."/>
            <person name="Sun W.H."/>
            <person name="Yu X."/>
            <person name="Zhu X."/>
            <person name="Wang Z.W."/>
            <person name="Zhao X."/>
            <person name="Zhong W.Y."/>
            <person name="Chen H."/>
            <person name="Yin W.L."/>
            <person name="Huang T."/>
            <person name="Niu S.C."/>
            <person name="Liu Z.J."/>
        </authorList>
    </citation>
    <scope>NUCLEOTIDE SEQUENCE [LARGE SCALE GENOMIC DNA]</scope>
    <source>
        <strain evidence="1">Lindl</strain>
    </source>
</reference>
<proteinExistence type="predicted"/>
<evidence type="ECO:0000313" key="1">
    <source>
        <dbReference type="EMBL" id="KAH0448533.1"/>
    </source>
</evidence>
<sequence length="201" mass="23280">MQVVWASMLVHELLHSPCGEFYKTLEYKMPKTNRQYCFRTKPSIRNYANKILRRQRLINGHGETQSVIFFNILFLKYKILVMKNIFTIIIFNNDPKRFNITMTNPSFPASLKFHLVSQETGVMEFEHSTCVYQPSYTGSKPSQPVEPIPSLRQSQTKLLEFSAHLLQSSGFVVGQYSQKLEISSSAANKHQYLAHSKFDPH</sequence>
<dbReference type="Proteomes" id="UP000775213">
    <property type="component" value="Unassembled WGS sequence"/>
</dbReference>
<comment type="caution">
    <text evidence="1">The sequence shown here is derived from an EMBL/GenBank/DDBJ whole genome shotgun (WGS) entry which is preliminary data.</text>
</comment>